<dbReference type="PANTHER" id="PTHR22642:SF2">
    <property type="entry name" value="PROTEIN LONG AFTER FAR-RED 3"/>
    <property type="match status" value="1"/>
</dbReference>
<gene>
    <name evidence="2" type="ordered locus">Hbal_2569</name>
</gene>
<dbReference type="SUPFAM" id="SSF51338">
    <property type="entry name" value="Composite domain of metallo-dependent hydrolases"/>
    <property type="match status" value="1"/>
</dbReference>
<dbReference type="RefSeq" id="WP_015828394.1">
    <property type="nucleotide sequence ID" value="NC_012982.1"/>
</dbReference>
<dbReference type="Pfam" id="PF07969">
    <property type="entry name" value="Amidohydro_3"/>
    <property type="match status" value="1"/>
</dbReference>
<organism evidence="2 3">
    <name type="scientific">Hirschia baltica (strain ATCC 49814 / DSM 5838 / IFAM 1418)</name>
    <dbReference type="NCBI Taxonomy" id="582402"/>
    <lineage>
        <taxon>Bacteria</taxon>
        <taxon>Pseudomonadati</taxon>
        <taxon>Pseudomonadota</taxon>
        <taxon>Alphaproteobacteria</taxon>
        <taxon>Hyphomonadales</taxon>
        <taxon>Hyphomonadaceae</taxon>
        <taxon>Hirschia</taxon>
    </lineage>
</organism>
<dbReference type="InterPro" id="IPR032466">
    <property type="entry name" value="Metal_Hydrolase"/>
</dbReference>
<dbReference type="HOGENOM" id="CLU_009942_1_0_5"/>
<dbReference type="PROSITE" id="PS51257">
    <property type="entry name" value="PROKAR_LIPOPROTEIN"/>
    <property type="match status" value="1"/>
</dbReference>
<sequence>MNSISRKQFLMGAAAFTSGCAALNQTGSSKRRLSERPVEKAFVNARIWTGQSTQPYSDAIGVTGGKITVLGRDAVDALSSPKTQIVDLEGAFLTPGLIDSHVHFSMASLLLGQPSLRSAGTKDDFIQMISNAANQMQGQQWLQGGYWDNDAWGGEMPHRDWIDAVTSNIPVAVVRYDLHMVLLNSYAMAILGIHEDIAHIEGGIIERDTKGRLTGIFKDEAKEYVVGLIPQPTDQVVDAANKRGMNLAVSKGITQVYETGIDWQSFHSTRRMRNSGDMLLRFYSMVPLKDWEVLAAIIRDEGYGDDWVRWGGCKALMDGSLGSRTALFENPYLDDPSTSGILTNDPDNLFEMMQGADAAGLQLAIHAIGDRANNIVLDLMKQLVSVNGARDRRMRIEHAQHLQTEAILRFVDQDIIASMQPYHAIDDGRWAVNRIGPQRLNGTYAFHSLVDVGTHVAFGSDWPVAPLDPLEGIHAAVLRQTLDGKNPDGWYPEQRVNVETALKGYTYEAAYAGNCEQKMGTLAPDFSADFVVWDQDITRINPEKIRDTNVLRTIIAGRQVFSL</sequence>
<dbReference type="KEGG" id="hba:Hbal_2569"/>
<keyword evidence="3" id="KW-1185">Reference proteome</keyword>
<name>C6XP64_HIRBI</name>
<reference evidence="3" key="1">
    <citation type="journal article" date="2011" name="J. Bacteriol.">
        <title>Genome sequences of eight morphologically diverse alphaproteobacteria.</title>
        <authorList>
            <consortium name="US DOE Joint Genome Institute"/>
            <person name="Brown P.J."/>
            <person name="Kysela D.T."/>
            <person name="Buechlein A."/>
            <person name="Hemmerich C."/>
            <person name="Brun Y.V."/>
        </authorList>
    </citation>
    <scope>NUCLEOTIDE SEQUENCE [LARGE SCALE GENOMIC DNA]</scope>
    <source>
        <strain evidence="3">ATCC 49814 / DSM 5838 / IFAM 1418</strain>
    </source>
</reference>
<proteinExistence type="predicted"/>
<dbReference type="Gene3D" id="2.30.40.10">
    <property type="entry name" value="Urease, subunit C, domain 1"/>
    <property type="match status" value="1"/>
</dbReference>
<accession>C6XP64</accession>
<evidence type="ECO:0000259" key="1">
    <source>
        <dbReference type="Pfam" id="PF07969"/>
    </source>
</evidence>
<dbReference type="EMBL" id="CP001678">
    <property type="protein sequence ID" value="ACT60244.1"/>
    <property type="molecule type" value="Genomic_DNA"/>
</dbReference>
<dbReference type="PANTHER" id="PTHR22642">
    <property type="entry name" value="IMIDAZOLONEPROPIONASE"/>
    <property type="match status" value="1"/>
</dbReference>
<dbReference type="Gene3D" id="3.20.20.140">
    <property type="entry name" value="Metal-dependent hydrolases"/>
    <property type="match status" value="1"/>
</dbReference>
<protein>
    <submittedName>
        <fullName evidence="2">Amidohydrolase 3</fullName>
    </submittedName>
</protein>
<dbReference type="InterPro" id="IPR033932">
    <property type="entry name" value="YtcJ-like"/>
</dbReference>
<dbReference type="InterPro" id="IPR011059">
    <property type="entry name" value="Metal-dep_hydrolase_composite"/>
</dbReference>
<dbReference type="STRING" id="582402.Hbal_2569"/>
<dbReference type="InterPro" id="IPR013108">
    <property type="entry name" value="Amidohydro_3"/>
</dbReference>
<keyword evidence="2" id="KW-0378">Hydrolase</keyword>
<feature type="domain" description="Amidohydrolase 3" evidence="1">
    <location>
        <begin position="84"/>
        <end position="561"/>
    </location>
</feature>
<dbReference type="SUPFAM" id="SSF51556">
    <property type="entry name" value="Metallo-dependent hydrolases"/>
    <property type="match status" value="1"/>
</dbReference>
<dbReference type="GO" id="GO:0016810">
    <property type="term" value="F:hydrolase activity, acting on carbon-nitrogen (but not peptide) bonds"/>
    <property type="evidence" value="ECO:0007669"/>
    <property type="project" value="InterPro"/>
</dbReference>
<dbReference type="CDD" id="cd01300">
    <property type="entry name" value="YtcJ_like"/>
    <property type="match status" value="1"/>
</dbReference>
<evidence type="ECO:0000313" key="2">
    <source>
        <dbReference type="EMBL" id="ACT60244.1"/>
    </source>
</evidence>
<dbReference type="Proteomes" id="UP000002745">
    <property type="component" value="Chromosome"/>
</dbReference>
<dbReference type="AlphaFoldDB" id="C6XP64"/>
<evidence type="ECO:0000313" key="3">
    <source>
        <dbReference type="Proteomes" id="UP000002745"/>
    </source>
</evidence>
<dbReference type="eggNOG" id="COG1574">
    <property type="taxonomic scope" value="Bacteria"/>
</dbReference>
<dbReference type="Gene3D" id="3.10.310.70">
    <property type="match status" value="1"/>
</dbReference>